<dbReference type="AlphaFoldDB" id="A0A1W1WCG1"/>
<evidence type="ECO:0000313" key="1">
    <source>
        <dbReference type="EMBL" id="SMC03423.1"/>
    </source>
</evidence>
<reference evidence="2" key="1">
    <citation type="submission" date="2017-04" db="EMBL/GenBank/DDBJ databases">
        <authorList>
            <person name="Varghese N."/>
            <person name="Submissions S."/>
        </authorList>
    </citation>
    <scope>NUCLEOTIDE SEQUENCE [LARGE SCALE GENOMIC DNA]</scope>
    <source>
        <strain evidence="2">DSM 9293</strain>
    </source>
</reference>
<evidence type="ECO:0000313" key="2">
    <source>
        <dbReference type="Proteomes" id="UP000192660"/>
    </source>
</evidence>
<sequence>MMRRNRQDFTHPGWDENELRDVSKKWGWDVLGHTKEFQGLSLPNPEDYYPSEVKKYHHYCRRAKS</sequence>
<keyword evidence="2" id="KW-1185">Reference proteome</keyword>
<name>A0A1W1WCG1_SULTA</name>
<protein>
    <submittedName>
        <fullName evidence="1">Uncharacterized protein</fullName>
    </submittedName>
</protein>
<organism evidence="1 2">
    <name type="scientific">Sulfobacillus thermosulfidooxidans (strain DSM 9293 / VKM B-1269 / AT-1)</name>
    <dbReference type="NCBI Taxonomy" id="929705"/>
    <lineage>
        <taxon>Bacteria</taxon>
        <taxon>Bacillati</taxon>
        <taxon>Bacillota</taxon>
        <taxon>Clostridia</taxon>
        <taxon>Eubacteriales</taxon>
        <taxon>Clostridiales Family XVII. Incertae Sedis</taxon>
        <taxon>Sulfobacillus</taxon>
    </lineage>
</organism>
<dbReference type="RefSeq" id="WP_020374946.1">
    <property type="nucleotide sequence ID" value="NZ_FWWY01000001.1"/>
</dbReference>
<proteinExistence type="predicted"/>
<dbReference type="STRING" id="28034.BFX07_03740"/>
<gene>
    <name evidence="1" type="ORF">SAMN00768000_1076</name>
</gene>
<dbReference type="Proteomes" id="UP000192660">
    <property type="component" value="Unassembled WGS sequence"/>
</dbReference>
<dbReference type="EMBL" id="FWWY01000001">
    <property type="protein sequence ID" value="SMC03423.1"/>
    <property type="molecule type" value="Genomic_DNA"/>
</dbReference>
<accession>A0A1W1WCG1</accession>